<gene>
    <name evidence="1" type="ORF">TBK1r_44770</name>
</gene>
<evidence type="ECO:0000313" key="1">
    <source>
        <dbReference type="EMBL" id="QDV85463.1"/>
    </source>
</evidence>
<reference evidence="1 2" key="1">
    <citation type="submission" date="2019-02" db="EMBL/GenBank/DDBJ databases">
        <title>Deep-cultivation of Planctomycetes and their phenomic and genomic characterization uncovers novel biology.</title>
        <authorList>
            <person name="Wiegand S."/>
            <person name="Jogler M."/>
            <person name="Boedeker C."/>
            <person name="Pinto D."/>
            <person name="Vollmers J."/>
            <person name="Rivas-Marin E."/>
            <person name="Kohn T."/>
            <person name="Peeters S.H."/>
            <person name="Heuer A."/>
            <person name="Rast P."/>
            <person name="Oberbeckmann S."/>
            <person name="Bunk B."/>
            <person name="Jeske O."/>
            <person name="Meyerdierks A."/>
            <person name="Storesund J.E."/>
            <person name="Kallscheuer N."/>
            <person name="Luecker S."/>
            <person name="Lage O.M."/>
            <person name="Pohl T."/>
            <person name="Merkel B.J."/>
            <person name="Hornburger P."/>
            <person name="Mueller R.-W."/>
            <person name="Bruemmer F."/>
            <person name="Labrenz M."/>
            <person name="Spormann A.M."/>
            <person name="Op den Camp H."/>
            <person name="Overmann J."/>
            <person name="Amann R."/>
            <person name="Jetten M.S.M."/>
            <person name="Mascher T."/>
            <person name="Medema M.H."/>
            <person name="Devos D.P."/>
            <person name="Kaster A.-K."/>
            <person name="Ovreas L."/>
            <person name="Rohde M."/>
            <person name="Galperin M.Y."/>
            <person name="Jogler C."/>
        </authorList>
    </citation>
    <scope>NUCLEOTIDE SEQUENCE [LARGE SCALE GENOMIC DNA]</scope>
    <source>
        <strain evidence="1 2">TBK1r</strain>
    </source>
</reference>
<proteinExistence type="predicted"/>
<protein>
    <recommendedName>
        <fullName evidence="3">ShKT domain-containing protein</fullName>
    </recommendedName>
</protein>
<sequence length="49" mass="5606">MNHYLMTAKKSCSGWNSMMTKNSNCPKSCSMSYPMNCLSSTSYCWVNYC</sequence>
<dbReference type="Proteomes" id="UP000318081">
    <property type="component" value="Chromosome"/>
</dbReference>
<accession>A0ABX5XTW2</accession>
<keyword evidence="2" id="KW-1185">Reference proteome</keyword>
<evidence type="ECO:0008006" key="3">
    <source>
        <dbReference type="Google" id="ProtNLM"/>
    </source>
</evidence>
<name>A0ABX5XTW2_9BACT</name>
<evidence type="ECO:0000313" key="2">
    <source>
        <dbReference type="Proteomes" id="UP000318081"/>
    </source>
</evidence>
<organism evidence="1 2">
    <name type="scientific">Stieleria magnilauensis</name>
    <dbReference type="NCBI Taxonomy" id="2527963"/>
    <lineage>
        <taxon>Bacteria</taxon>
        <taxon>Pseudomonadati</taxon>
        <taxon>Planctomycetota</taxon>
        <taxon>Planctomycetia</taxon>
        <taxon>Pirellulales</taxon>
        <taxon>Pirellulaceae</taxon>
        <taxon>Stieleria</taxon>
    </lineage>
</organism>
<dbReference type="EMBL" id="CP036432">
    <property type="protein sequence ID" value="QDV85463.1"/>
    <property type="molecule type" value="Genomic_DNA"/>
</dbReference>